<organism evidence="1 2">
    <name type="scientific">Trypanosoma rangeli SC58</name>
    <dbReference type="NCBI Taxonomy" id="429131"/>
    <lineage>
        <taxon>Eukaryota</taxon>
        <taxon>Discoba</taxon>
        <taxon>Euglenozoa</taxon>
        <taxon>Kinetoplastea</taxon>
        <taxon>Metakinetoplastina</taxon>
        <taxon>Trypanosomatida</taxon>
        <taxon>Trypanosomatidae</taxon>
        <taxon>Trypanosoma</taxon>
        <taxon>Herpetosoma</taxon>
    </lineage>
</organism>
<evidence type="ECO:0000313" key="2">
    <source>
        <dbReference type="Proteomes" id="UP000031737"/>
    </source>
</evidence>
<evidence type="ECO:0000313" key="1">
    <source>
        <dbReference type="EMBL" id="ESL07122.1"/>
    </source>
</evidence>
<dbReference type="OrthoDB" id="277424at2759"/>
<name>A0A061J1I6_TRYRA</name>
<protein>
    <recommendedName>
        <fullName evidence="3">TFIIH basal transcription factor subunit</fullName>
    </recommendedName>
</protein>
<sequence length="477" mass="52025">MSELGDILNSAQVAKHYEAIQFLSSHANVEYTLAQLDFLIPRGASLQRFPDAWREYMEAGHCGNHCIEVYHRPVDAPGFSAAGGTAAIGMEAKTELVLVCRRPEVHSLEELARLLQSPAMLPDTDGCVAFHTDQVILRERLLKESQQRGLLYYFPDNYIKAREHRLVKGRRGFFSEGEALDAFLRSDESDAVLGSDGPMGRLELPAGVVAQSMLYTRRGVPVRSKNSIPTRLNVGERALVVVERAAPPNHYSSTPVNPPALRVSLGLATGNTGGVVPLEVRVKVSQSLGGTPRSFMDIRAQAKGKVTASLFVDDLETIVPVEVVDEVVSMPGVMIGREALPALPVPEDICINDPALWSGGVLDADSKCVGLKGLGNGVAGTALSWWLNPSPAVLGVRDLTVPDSEIMAAASRAVWIPHQTDEAALRIVRKTLQEQHAAETARWSRRKRNRTRELRNCHMLHFGFDALVPFGGGVQDR</sequence>
<proteinExistence type="predicted"/>
<evidence type="ECO:0008006" key="3">
    <source>
        <dbReference type="Google" id="ProtNLM"/>
    </source>
</evidence>
<dbReference type="AlphaFoldDB" id="A0A061J1I6"/>
<gene>
    <name evidence="1" type="ORF">TRSC58_05195</name>
</gene>
<comment type="caution">
    <text evidence="1">The sequence shown here is derived from an EMBL/GenBank/DDBJ whole genome shotgun (WGS) entry which is preliminary data.</text>
</comment>
<keyword evidence="2" id="KW-1185">Reference proteome</keyword>
<dbReference type="EMBL" id="AUPL01005195">
    <property type="protein sequence ID" value="ESL07122.1"/>
    <property type="molecule type" value="Genomic_DNA"/>
</dbReference>
<dbReference type="VEuPathDB" id="TriTrypDB:TRSC58_05195"/>
<reference evidence="1 2" key="1">
    <citation type="submission" date="2013-07" db="EMBL/GenBank/DDBJ databases">
        <authorList>
            <person name="Stoco P.H."/>
            <person name="Wagner G."/>
            <person name="Gerber A."/>
            <person name="Zaha A."/>
            <person name="Thompson C."/>
            <person name="Bartholomeu D.C."/>
            <person name="Luckemeyer D.D."/>
            <person name="Bahia D."/>
            <person name="Loreto E."/>
            <person name="Prestes E.B."/>
            <person name="Lima F.M."/>
            <person name="Rodrigues-Luiz G."/>
            <person name="Vallejo G.A."/>
            <person name="Filho J.F."/>
            <person name="Monteiro K.M."/>
            <person name="Tyler K.M."/>
            <person name="de Almeida L.G."/>
            <person name="Ortiz M.F."/>
            <person name="Siervo M.A."/>
            <person name="de Moraes M.H."/>
            <person name="Cunha O.L."/>
            <person name="Mendonca-Neto R."/>
            <person name="Silva R."/>
            <person name="Teixeira S.M."/>
            <person name="Murta S.M."/>
            <person name="Sincero T.C."/>
            <person name="Mendes T.A."/>
            <person name="Urmenyi T.P."/>
            <person name="Silva V.G."/>
            <person name="da Rocha W.D."/>
            <person name="Andersson B."/>
            <person name="Romanha A.J."/>
            <person name="Steindel M."/>
            <person name="de Vasconcelos A.T."/>
            <person name="Grisard E.C."/>
        </authorList>
    </citation>
    <scope>NUCLEOTIDE SEQUENCE [LARGE SCALE GENOMIC DNA]</scope>
    <source>
        <strain evidence="1 2">SC58</strain>
    </source>
</reference>
<accession>A0A061J1I6</accession>
<dbReference type="Proteomes" id="UP000031737">
    <property type="component" value="Unassembled WGS sequence"/>
</dbReference>